<gene>
    <name evidence="2" type="ORF">HNQ40_002666</name>
</gene>
<proteinExistence type="predicted"/>
<organism evidence="2 3">
    <name type="scientific">Algisphaera agarilytica</name>
    <dbReference type="NCBI Taxonomy" id="1385975"/>
    <lineage>
        <taxon>Bacteria</taxon>
        <taxon>Pseudomonadati</taxon>
        <taxon>Planctomycetota</taxon>
        <taxon>Phycisphaerae</taxon>
        <taxon>Phycisphaerales</taxon>
        <taxon>Phycisphaeraceae</taxon>
        <taxon>Algisphaera</taxon>
    </lineage>
</organism>
<evidence type="ECO:0000256" key="1">
    <source>
        <dbReference type="SAM" id="SignalP"/>
    </source>
</evidence>
<name>A0A7X0LKW1_9BACT</name>
<keyword evidence="3" id="KW-1185">Reference proteome</keyword>
<protein>
    <submittedName>
        <fullName evidence="2">Uncharacterized protein</fullName>
    </submittedName>
</protein>
<evidence type="ECO:0000313" key="3">
    <source>
        <dbReference type="Proteomes" id="UP000541810"/>
    </source>
</evidence>
<feature type="chain" id="PRO_5031361999" evidence="1">
    <location>
        <begin position="37"/>
        <end position="503"/>
    </location>
</feature>
<reference evidence="2 3" key="1">
    <citation type="submission" date="2020-08" db="EMBL/GenBank/DDBJ databases">
        <title>Genomic Encyclopedia of Type Strains, Phase IV (KMG-IV): sequencing the most valuable type-strain genomes for metagenomic binning, comparative biology and taxonomic classification.</title>
        <authorList>
            <person name="Goeker M."/>
        </authorList>
    </citation>
    <scope>NUCLEOTIDE SEQUENCE [LARGE SCALE GENOMIC DNA]</scope>
    <source>
        <strain evidence="2 3">DSM 103725</strain>
    </source>
</reference>
<comment type="caution">
    <text evidence="2">The sequence shown here is derived from an EMBL/GenBank/DDBJ whole genome shotgun (WGS) entry which is preliminary data.</text>
</comment>
<dbReference type="Proteomes" id="UP000541810">
    <property type="component" value="Unassembled WGS sequence"/>
</dbReference>
<evidence type="ECO:0000313" key="2">
    <source>
        <dbReference type="EMBL" id="MBB6430860.1"/>
    </source>
</evidence>
<sequence>MSFRPNHSFFPTPTTRVLASAVVLFALSWLATPSHSQDALRWSEMGYGVSLTPPPATAQVEGKAVTWIDPRGFSVSFEIVRTEQPVDLETMTSSAMVQMGFAQATPRLLDAEGNPSDKPPVPERIADRPAVRMYFELDQQDKPDWLNIKKEDQVSWFYGQAIVMLEPHAAAIIKLTATRENQQIGQDAFEAVLDSLHIPLGSELDAAREELVERANTWLQSTRPEDWAKALPQDQWYRVIQKGKDVGHVHVRSSREPADLKRFQQEAPGTLAVIDRRDHLNETQALDSRSVYYAHDDNQREFWETKTTLRPVKKKAGLANRSASQALTWVQIGIRGTQKVTRRDIHGNMVPRSVNVVTVITETPPSSQAVQQIESHERFTGKQTSNNIRGKVDENQQWVAPDRSYLSQLQVWALGGMLPAEPAVYCFSAYHAEAGKPGLRTVEVLPQDDGTLVVLDRPNSSLSPVRSVYDADRKLIERVTPQGLRIVPTTREELAEVWGISLD</sequence>
<feature type="signal peptide" evidence="1">
    <location>
        <begin position="1"/>
        <end position="36"/>
    </location>
</feature>
<dbReference type="EMBL" id="JACHGY010000001">
    <property type="protein sequence ID" value="MBB6430860.1"/>
    <property type="molecule type" value="Genomic_DNA"/>
</dbReference>
<keyword evidence="1" id="KW-0732">Signal</keyword>
<dbReference type="RefSeq" id="WP_184678353.1">
    <property type="nucleotide sequence ID" value="NZ_JACHGY010000001.1"/>
</dbReference>
<dbReference type="AlphaFoldDB" id="A0A7X0LKW1"/>
<accession>A0A7X0LKW1</accession>